<dbReference type="AlphaFoldDB" id="A0AAJ0ATC7"/>
<dbReference type="Proteomes" id="UP001224890">
    <property type="component" value="Unassembled WGS sequence"/>
</dbReference>
<evidence type="ECO:0000313" key="3">
    <source>
        <dbReference type="Proteomes" id="UP001224890"/>
    </source>
</evidence>
<accession>A0AAJ0ATC7</accession>
<dbReference type="EMBL" id="JAHMHR010000007">
    <property type="protein sequence ID" value="KAK1690003.1"/>
    <property type="molecule type" value="Genomic_DNA"/>
</dbReference>
<evidence type="ECO:0000313" key="2">
    <source>
        <dbReference type="EMBL" id="KAK1690003.1"/>
    </source>
</evidence>
<keyword evidence="3" id="KW-1185">Reference proteome</keyword>
<feature type="region of interest" description="Disordered" evidence="1">
    <location>
        <begin position="143"/>
        <end position="229"/>
    </location>
</feature>
<dbReference type="GeneID" id="85456442"/>
<organism evidence="2 3">
    <name type="scientific">Colletotrichum godetiae</name>
    <dbReference type="NCBI Taxonomy" id="1209918"/>
    <lineage>
        <taxon>Eukaryota</taxon>
        <taxon>Fungi</taxon>
        <taxon>Dikarya</taxon>
        <taxon>Ascomycota</taxon>
        <taxon>Pezizomycotina</taxon>
        <taxon>Sordariomycetes</taxon>
        <taxon>Hypocreomycetidae</taxon>
        <taxon>Glomerellales</taxon>
        <taxon>Glomerellaceae</taxon>
        <taxon>Colletotrichum</taxon>
        <taxon>Colletotrichum acutatum species complex</taxon>
    </lineage>
</organism>
<sequence length="267" mass="27193">MRKSILEGPRRRLVELLVFVSAATATTISVGSTSLSLSNFQLITELSVPLGCLLSYNNPIEGCEATDFGSTGTCSQKCRVGLTRMQSNLQDACQSVQVQINTILGQALSGNLVNLLCGALNQQTSSAVQTISTTTIIVLPSTSAVAPPSPPPPPPPATTSVAPPPPPPATSSISISTPLPPPSSQAPLPPATTAIPPVSSQAPPIIPPTTIITSTTSTESQASPQSTTSAPVNPLDALLMNGAVASAPRAFLAWGLPVLAVVMYGIA</sequence>
<feature type="compositionally biased region" description="Pro residues" evidence="1">
    <location>
        <begin position="147"/>
        <end position="169"/>
    </location>
</feature>
<comment type="caution">
    <text evidence="2">The sequence shown here is derived from an EMBL/GenBank/DDBJ whole genome shotgun (WGS) entry which is preliminary data.</text>
</comment>
<protein>
    <submittedName>
        <fullName evidence="2">Uncharacterized protein</fullName>
    </submittedName>
</protein>
<feature type="compositionally biased region" description="Low complexity" evidence="1">
    <location>
        <begin position="191"/>
        <end position="229"/>
    </location>
</feature>
<name>A0AAJ0ATC7_9PEZI</name>
<proteinExistence type="predicted"/>
<reference evidence="2" key="1">
    <citation type="submission" date="2021-06" db="EMBL/GenBank/DDBJ databases">
        <title>Comparative genomics, transcriptomics and evolutionary studies reveal genomic signatures of adaptation to plant cell wall in hemibiotrophic fungi.</title>
        <authorList>
            <consortium name="DOE Joint Genome Institute"/>
            <person name="Baroncelli R."/>
            <person name="Diaz J.F."/>
            <person name="Benocci T."/>
            <person name="Peng M."/>
            <person name="Battaglia E."/>
            <person name="Haridas S."/>
            <person name="Andreopoulos W."/>
            <person name="Labutti K."/>
            <person name="Pangilinan J."/>
            <person name="Floch G.L."/>
            <person name="Makela M.R."/>
            <person name="Henrissat B."/>
            <person name="Grigoriev I.V."/>
            <person name="Crouch J.A."/>
            <person name="De Vries R.P."/>
            <person name="Sukno S.A."/>
            <person name="Thon M.R."/>
        </authorList>
    </citation>
    <scope>NUCLEOTIDE SEQUENCE</scope>
    <source>
        <strain evidence="2">CBS 193.32</strain>
    </source>
</reference>
<feature type="compositionally biased region" description="Pro residues" evidence="1">
    <location>
        <begin position="178"/>
        <end position="190"/>
    </location>
</feature>
<gene>
    <name evidence="2" type="ORF">BDP55DRAFT_628528</name>
</gene>
<evidence type="ECO:0000256" key="1">
    <source>
        <dbReference type="SAM" id="MobiDB-lite"/>
    </source>
</evidence>
<dbReference type="RefSeq" id="XP_060433698.1">
    <property type="nucleotide sequence ID" value="XM_060571916.1"/>
</dbReference>